<protein>
    <submittedName>
        <fullName evidence="7">4,5-DOPA dioxygenase extradiol</fullName>
        <ecNumber evidence="7">1.13.11.29</ecNumber>
    </submittedName>
</protein>
<keyword evidence="4" id="KW-0862">Zinc</keyword>
<dbReference type="PANTHER" id="PTHR30096:SF0">
    <property type="entry name" value="4,5-DOPA DIOXYGENASE EXTRADIOL-LIKE PROTEIN"/>
    <property type="match status" value="1"/>
</dbReference>
<dbReference type="Pfam" id="PF02900">
    <property type="entry name" value="LigB"/>
    <property type="match status" value="1"/>
</dbReference>
<dbReference type="EMBL" id="JBGJLR010000002">
    <property type="protein sequence ID" value="MEZ2738270.1"/>
    <property type="molecule type" value="Genomic_DNA"/>
</dbReference>
<evidence type="ECO:0000313" key="7">
    <source>
        <dbReference type="EMBL" id="MEZ2738270.1"/>
    </source>
</evidence>
<evidence type="ECO:0000259" key="6">
    <source>
        <dbReference type="Pfam" id="PF02900"/>
    </source>
</evidence>
<evidence type="ECO:0000313" key="8">
    <source>
        <dbReference type="Proteomes" id="UP001567350"/>
    </source>
</evidence>
<keyword evidence="5 7" id="KW-0560">Oxidoreductase</keyword>
<dbReference type="PANTHER" id="PTHR30096">
    <property type="entry name" value="4,5-DOPA DIOXYGENASE EXTRADIOL-LIKE PROTEIN"/>
    <property type="match status" value="1"/>
</dbReference>
<dbReference type="InterPro" id="IPR004183">
    <property type="entry name" value="Xdiol_dOase_suB"/>
</dbReference>
<evidence type="ECO:0000256" key="1">
    <source>
        <dbReference type="ARBA" id="ARBA00001947"/>
    </source>
</evidence>
<feature type="domain" description="Extradiol ring-cleavage dioxygenase class III enzyme subunit B" evidence="6">
    <location>
        <begin position="28"/>
        <end position="270"/>
    </location>
</feature>
<keyword evidence="8" id="KW-1185">Reference proteome</keyword>
<evidence type="ECO:0000256" key="5">
    <source>
        <dbReference type="ARBA" id="ARBA00023002"/>
    </source>
</evidence>
<gene>
    <name evidence="7" type="primary">ygiD</name>
    <name evidence="7" type="ORF">ACBP88_02160</name>
</gene>
<comment type="cofactor">
    <cofactor evidence="1">
        <name>Zn(2+)</name>
        <dbReference type="ChEBI" id="CHEBI:29105"/>
    </cofactor>
</comment>
<proteinExistence type="inferred from homology"/>
<evidence type="ECO:0000256" key="2">
    <source>
        <dbReference type="ARBA" id="ARBA00007581"/>
    </source>
</evidence>
<dbReference type="EC" id="1.13.11.29" evidence="7"/>
<comment type="similarity">
    <text evidence="2">Belongs to the DODA-type extradiol aromatic ring-opening dioxygenase family.</text>
</comment>
<dbReference type="InterPro" id="IPR014436">
    <property type="entry name" value="Extradiol_dOase_DODA"/>
</dbReference>
<dbReference type="PIRSF" id="PIRSF006157">
    <property type="entry name" value="Doxgns_DODA"/>
    <property type="match status" value="1"/>
</dbReference>
<evidence type="ECO:0000256" key="4">
    <source>
        <dbReference type="ARBA" id="ARBA00022833"/>
    </source>
</evidence>
<name>A0ABV4I8U0_9BURK</name>
<accession>A0ABV4I8U0</accession>
<sequence>MTISHTWDSAAAQAGITELTPSSRMPVLFVGHGSPMNAIEDNAYRQSWQQWGQKLLTQVERPQLVLCISAHWITQGKGAWLTGMAQPRTIHDFGGFPDELFAQQYPAPGAPVVARQLAAELHQPHNQQPLGVDTDEWGLDHGTWSVLKPMFPDASIPVVQLSIDYSRPPAEHFALGQQLHKLRERGVLIVGSGNVVHNLRALQRTQSPLQAYDWAIEFDQMVAEHVNQGNLAGLSDFQQMGAVAHMAHPTYDHYLPLLYAAGAVGKDERAQHFNADFQMAAISMRSMLWGA</sequence>
<dbReference type="NCBIfam" id="NF007914">
    <property type="entry name" value="PRK10628.1"/>
    <property type="match status" value="1"/>
</dbReference>
<reference evidence="7 8" key="1">
    <citation type="submission" date="2024-08" db="EMBL/GenBank/DDBJ databases">
        <authorList>
            <person name="Feng Z."/>
            <person name="Ronholm J."/>
        </authorList>
    </citation>
    <scope>NUCLEOTIDE SEQUENCE [LARGE SCALE GENOMIC DNA]</scope>
    <source>
        <strain evidence="7 8">4-AB0-8</strain>
    </source>
</reference>
<organism evidence="7 8">
    <name type="scientific">Comamonas jiangduensis</name>
    <dbReference type="NCBI Taxonomy" id="1194168"/>
    <lineage>
        <taxon>Bacteria</taxon>
        <taxon>Pseudomonadati</taxon>
        <taxon>Pseudomonadota</taxon>
        <taxon>Betaproteobacteria</taxon>
        <taxon>Burkholderiales</taxon>
        <taxon>Comamonadaceae</taxon>
        <taxon>Comamonas</taxon>
    </lineage>
</organism>
<keyword evidence="3" id="KW-0479">Metal-binding</keyword>
<dbReference type="Gene3D" id="3.40.830.10">
    <property type="entry name" value="LigB-like"/>
    <property type="match status" value="1"/>
</dbReference>
<evidence type="ECO:0000256" key="3">
    <source>
        <dbReference type="ARBA" id="ARBA00022723"/>
    </source>
</evidence>
<dbReference type="GO" id="GO:0050297">
    <property type="term" value="F:stizolobate synthase activity"/>
    <property type="evidence" value="ECO:0007669"/>
    <property type="project" value="UniProtKB-EC"/>
</dbReference>
<dbReference type="CDD" id="cd07363">
    <property type="entry name" value="45_DOPA_Dioxygenase"/>
    <property type="match status" value="1"/>
</dbReference>
<dbReference type="SUPFAM" id="SSF53213">
    <property type="entry name" value="LigB-like"/>
    <property type="match status" value="1"/>
</dbReference>
<comment type="caution">
    <text evidence="7">The sequence shown here is derived from an EMBL/GenBank/DDBJ whole genome shotgun (WGS) entry which is preliminary data.</text>
</comment>
<dbReference type="Proteomes" id="UP001567350">
    <property type="component" value="Unassembled WGS sequence"/>
</dbReference>
<dbReference type="RefSeq" id="WP_370890726.1">
    <property type="nucleotide sequence ID" value="NZ_JBGJLR010000002.1"/>
</dbReference>
<keyword evidence="7" id="KW-0223">Dioxygenase</keyword>